<evidence type="ECO:0000313" key="1">
    <source>
        <dbReference type="EMBL" id="KAA0192710.1"/>
    </source>
</evidence>
<reference evidence="1" key="2">
    <citation type="journal article" date="2018" name="Environ. Sci. Technol.">
        <title>The Toxicogenome of Hyalella azteca: A Model for Sediment Ecotoxicology and Evolutionary Toxicology.</title>
        <authorList>
            <person name="Poynton H.C."/>
            <person name="Hasenbein S."/>
            <person name="Benoit J.B."/>
            <person name="Sepulveda M.S."/>
            <person name="Poelchau M.F."/>
            <person name="Hughes D.S.T."/>
            <person name="Murali S.C."/>
            <person name="Chen S."/>
            <person name="Glastad K.M."/>
            <person name="Goodisman M.A.D."/>
            <person name="Werren J.H."/>
            <person name="Vineis J.H."/>
            <person name="Bowen J.L."/>
            <person name="Friedrich M."/>
            <person name="Jones J."/>
            <person name="Robertson H.M."/>
            <person name="Feyereisen R."/>
            <person name="Mechler-Hickson A."/>
            <person name="Mathers N."/>
            <person name="Lee C.E."/>
            <person name="Colbourne J.K."/>
            <person name="Biales A."/>
            <person name="Johnston J.S."/>
            <person name="Wellborn G.A."/>
            <person name="Rosendale A.J."/>
            <person name="Cridge A.G."/>
            <person name="Munoz-Torres M.C."/>
            <person name="Bain P.A."/>
            <person name="Manny A.R."/>
            <person name="Major K.M."/>
            <person name="Lambert F.N."/>
            <person name="Vulpe C.D."/>
            <person name="Tuck P."/>
            <person name="Blalock B.J."/>
            <person name="Lin Y.Y."/>
            <person name="Smith M.E."/>
            <person name="Ochoa-Acuna H."/>
            <person name="Chen M.M."/>
            <person name="Childers C.P."/>
            <person name="Qu J."/>
            <person name="Dugan S."/>
            <person name="Lee S.L."/>
            <person name="Chao H."/>
            <person name="Dinh H."/>
            <person name="Han Y."/>
            <person name="Doddapaneni H."/>
            <person name="Worley K.C."/>
            <person name="Muzny D.M."/>
            <person name="Gibbs R.A."/>
            <person name="Richards S."/>
        </authorList>
    </citation>
    <scope>NUCLEOTIDE SEQUENCE</scope>
    <source>
        <strain evidence="1">HAZT.00-mixed</strain>
        <tissue evidence="1">Whole organism</tissue>
    </source>
</reference>
<dbReference type="Proteomes" id="UP000711488">
    <property type="component" value="Unassembled WGS sequence"/>
</dbReference>
<reference evidence="1" key="3">
    <citation type="submission" date="2019-06" db="EMBL/GenBank/DDBJ databases">
        <authorList>
            <person name="Poynton C."/>
            <person name="Hasenbein S."/>
            <person name="Benoit J.B."/>
            <person name="Sepulveda M.S."/>
            <person name="Poelchau M.F."/>
            <person name="Murali S.C."/>
            <person name="Chen S."/>
            <person name="Glastad K.M."/>
            <person name="Werren J.H."/>
            <person name="Vineis J.H."/>
            <person name="Bowen J.L."/>
            <person name="Friedrich M."/>
            <person name="Jones J."/>
            <person name="Robertson H.M."/>
            <person name="Feyereisen R."/>
            <person name="Mechler-Hickson A."/>
            <person name="Mathers N."/>
            <person name="Lee C.E."/>
            <person name="Colbourne J.K."/>
            <person name="Biales A."/>
            <person name="Johnston J.S."/>
            <person name="Wellborn G.A."/>
            <person name="Rosendale A.J."/>
            <person name="Cridge A.G."/>
            <person name="Munoz-Torres M.C."/>
            <person name="Bain P.A."/>
            <person name="Manny A.R."/>
            <person name="Major K.M."/>
            <person name="Lambert F.N."/>
            <person name="Vulpe C.D."/>
            <person name="Tuck P."/>
            <person name="Blalock B.J."/>
            <person name="Lin Y.-Y."/>
            <person name="Smith M.E."/>
            <person name="Ochoa-Acuna H."/>
            <person name="Chen M.-J.M."/>
            <person name="Childers C.P."/>
            <person name="Qu J."/>
            <person name="Dugan S."/>
            <person name="Lee S.L."/>
            <person name="Chao H."/>
            <person name="Dinh H."/>
            <person name="Han Y."/>
            <person name="Doddapaneni H."/>
            <person name="Worley K.C."/>
            <person name="Muzny D.M."/>
            <person name="Gibbs R.A."/>
            <person name="Richards S."/>
        </authorList>
    </citation>
    <scope>NUCLEOTIDE SEQUENCE</scope>
    <source>
        <strain evidence="1">HAZT.00-mixed</strain>
        <tissue evidence="1">Whole organism</tissue>
    </source>
</reference>
<name>A0A6A0GYG1_HYAAZ</name>
<accession>A0A6A0GYG1</accession>
<gene>
    <name evidence="1" type="ORF">HAZT_HAZT007140</name>
</gene>
<dbReference type="EMBL" id="JQDR03011464">
    <property type="protein sequence ID" value="KAA0192710.1"/>
    <property type="molecule type" value="Genomic_DNA"/>
</dbReference>
<dbReference type="AlphaFoldDB" id="A0A6A0GYG1"/>
<organism evidence="1">
    <name type="scientific">Hyalella azteca</name>
    <name type="common">Amphipod</name>
    <dbReference type="NCBI Taxonomy" id="294128"/>
    <lineage>
        <taxon>Eukaryota</taxon>
        <taxon>Metazoa</taxon>
        <taxon>Ecdysozoa</taxon>
        <taxon>Arthropoda</taxon>
        <taxon>Crustacea</taxon>
        <taxon>Multicrustacea</taxon>
        <taxon>Malacostraca</taxon>
        <taxon>Eumalacostraca</taxon>
        <taxon>Peracarida</taxon>
        <taxon>Amphipoda</taxon>
        <taxon>Senticaudata</taxon>
        <taxon>Talitrida</taxon>
        <taxon>Talitroidea</taxon>
        <taxon>Hyalellidae</taxon>
        <taxon>Hyalella</taxon>
    </lineage>
</organism>
<protein>
    <submittedName>
        <fullName evidence="1">Uncharacterized protein</fullName>
    </submittedName>
</protein>
<proteinExistence type="predicted"/>
<sequence length="71" mass="8184">MATMIIFSSLATRGFKRLSYEDEEMFRFGPQDTWSNKALSCPEVTMRAVIVVWRLCHDAVIVVWRVSATMP</sequence>
<reference evidence="1" key="1">
    <citation type="submission" date="2014-08" db="EMBL/GenBank/DDBJ databases">
        <authorList>
            <person name="Murali S."/>
            <person name="Richards S."/>
            <person name="Bandaranaike D."/>
            <person name="Bellair M."/>
            <person name="Blankenburg K."/>
            <person name="Chao H."/>
            <person name="Dinh H."/>
            <person name="Doddapaneni H."/>
            <person name="Dugan-Rocha S."/>
            <person name="Elkadiri S."/>
            <person name="Gnanaolivu R."/>
            <person name="Hughes D."/>
            <person name="Lee S."/>
            <person name="Li M."/>
            <person name="Ming W."/>
            <person name="Munidasa M."/>
            <person name="Muniz J."/>
            <person name="Nguyen L."/>
            <person name="Osuji N."/>
            <person name="Pu L.-L."/>
            <person name="Puazo M."/>
            <person name="Skinner E."/>
            <person name="Qu C."/>
            <person name="Quiroz J."/>
            <person name="Raj R."/>
            <person name="Weissenberger G."/>
            <person name="Xin Y."/>
            <person name="Zou X."/>
            <person name="Han Y."/>
            <person name="Worley K."/>
            <person name="Muzny D."/>
            <person name="Gibbs R."/>
        </authorList>
    </citation>
    <scope>NUCLEOTIDE SEQUENCE</scope>
    <source>
        <strain evidence="1">HAZT.00-mixed</strain>
        <tissue evidence="1">Whole organism</tissue>
    </source>
</reference>
<comment type="caution">
    <text evidence="1">The sequence shown here is derived from an EMBL/GenBank/DDBJ whole genome shotgun (WGS) entry which is preliminary data.</text>
</comment>